<accession>A0A1C0YNW3</accession>
<sequence>MDRELLQKLNDQLKNNWKERDINIKKTLNGLLRRRSNRKVILNLSEAIKTGVFADKNKAVLITTLALIRRDLDCKHELQNLLSDYNLINLLYGGLIKLLDGKSETFKIEIQWNYDSYENKYEFIERFPVPEHWNFIDLIITSSILIETDSKKFENLLIKDSTNLLLLNFLHGEEGWIISEGFIKRLLKNETCGLRRNVGFHILIEPIERIVATGVNSRKSKTDFNNKVNNFNVIFDDIPLNFKAEMLINYFLTNKRADSILTFLAKEIMKSELVDDLVTEIKSNKIRQLDDLYIVLFITKSVRTRRHGDKSSKNKLYNSILKKLQEFIEDNEGIYTWDDYSKSLFREIYIILPNKYKNQLENSIMKIKGTLMVSKLDRLVRFELYISDQKRNEILDGMLDVIKIERSI</sequence>
<dbReference type="EMBL" id="MATO01000050">
    <property type="protein sequence ID" value="OCS88858.1"/>
    <property type="molecule type" value="Genomic_DNA"/>
</dbReference>
<comment type="caution">
    <text evidence="1">The sequence shown here is derived from an EMBL/GenBank/DDBJ whole genome shotgun (WGS) entry which is preliminary data.</text>
</comment>
<organism evidence="1 2">
    <name type="scientific">Caryophanon latum</name>
    <dbReference type="NCBI Taxonomy" id="33977"/>
    <lineage>
        <taxon>Bacteria</taxon>
        <taxon>Bacillati</taxon>
        <taxon>Bacillota</taxon>
        <taxon>Bacilli</taxon>
        <taxon>Bacillales</taxon>
        <taxon>Caryophanaceae</taxon>
        <taxon>Caryophanon</taxon>
    </lineage>
</organism>
<dbReference type="Proteomes" id="UP000093482">
    <property type="component" value="Unassembled WGS sequence"/>
</dbReference>
<evidence type="ECO:0000313" key="1">
    <source>
        <dbReference type="EMBL" id="OCS88858.1"/>
    </source>
</evidence>
<gene>
    <name evidence="1" type="ORF">A6K76_13655</name>
</gene>
<evidence type="ECO:0000313" key="2">
    <source>
        <dbReference type="Proteomes" id="UP000093482"/>
    </source>
</evidence>
<dbReference type="AlphaFoldDB" id="A0A1C0YNW3"/>
<dbReference type="RefSeq" id="WP_066465619.1">
    <property type="nucleotide sequence ID" value="NZ_MATO01000050.1"/>
</dbReference>
<proteinExistence type="predicted"/>
<dbReference type="OrthoDB" id="2987066at2"/>
<keyword evidence="2" id="KW-1185">Reference proteome</keyword>
<reference evidence="1 2" key="1">
    <citation type="submission" date="2016-07" db="EMBL/GenBank/DDBJ databases">
        <title>Caryophanon latum genome sequencing.</title>
        <authorList>
            <person name="Verma A."/>
            <person name="Pal Y."/>
            <person name="Krishnamurthi S."/>
        </authorList>
    </citation>
    <scope>NUCLEOTIDE SEQUENCE [LARGE SCALE GENOMIC DNA]</scope>
    <source>
        <strain evidence="1 2">DSM 14151</strain>
    </source>
</reference>
<protein>
    <submittedName>
        <fullName evidence="1">Uncharacterized protein</fullName>
    </submittedName>
</protein>
<name>A0A1C0YNW3_9BACL</name>